<gene>
    <name evidence="2" type="primary">iolE_1</name>
    <name evidence="2" type="ORF">SK3146_00260</name>
</gene>
<dbReference type="PANTHER" id="PTHR12110:SF41">
    <property type="entry name" value="INOSOSE DEHYDRATASE"/>
    <property type="match status" value="1"/>
</dbReference>
<keyword evidence="2" id="KW-0456">Lyase</keyword>
<dbReference type="InterPro" id="IPR050312">
    <property type="entry name" value="IolE/XylAMocC-like"/>
</dbReference>
<dbReference type="RefSeq" id="WP_249863364.1">
    <property type="nucleotide sequence ID" value="NZ_CP027059.1"/>
</dbReference>
<protein>
    <submittedName>
        <fullName evidence="2">Inosose dehydratase</fullName>
        <ecNumber evidence="2">4.2.1.44</ecNumber>
    </submittedName>
</protein>
<dbReference type="InterPro" id="IPR013022">
    <property type="entry name" value="Xyl_isomerase-like_TIM-brl"/>
</dbReference>
<dbReference type="Pfam" id="PF01261">
    <property type="entry name" value="AP_endonuc_2"/>
    <property type="match status" value="1"/>
</dbReference>
<dbReference type="Gene3D" id="3.20.20.150">
    <property type="entry name" value="Divalent-metal-dependent TIM barrel enzymes"/>
    <property type="match status" value="1"/>
</dbReference>
<keyword evidence="3" id="KW-1185">Reference proteome</keyword>
<feature type="domain" description="Xylose isomerase-like TIM barrel" evidence="1">
    <location>
        <begin position="29"/>
        <end position="282"/>
    </location>
</feature>
<dbReference type="EC" id="4.2.1.44" evidence="2"/>
<proteinExistence type="predicted"/>
<dbReference type="SUPFAM" id="SSF51658">
    <property type="entry name" value="Xylose isomerase-like"/>
    <property type="match status" value="1"/>
</dbReference>
<organism evidence="2 3">
    <name type="scientific">Paenibacillus konkukensis</name>
    <dbReference type="NCBI Taxonomy" id="2020716"/>
    <lineage>
        <taxon>Bacteria</taxon>
        <taxon>Bacillati</taxon>
        <taxon>Bacillota</taxon>
        <taxon>Bacilli</taxon>
        <taxon>Bacillales</taxon>
        <taxon>Paenibacillaceae</taxon>
        <taxon>Paenibacillus</taxon>
    </lineage>
</organism>
<dbReference type="GO" id="GO:0050114">
    <property type="term" value="F:myo-inosose-2 dehydratase activity"/>
    <property type="evidence" value="ECO:0007669"/>
    <property type="project" value="UniProtKB-EC"/>
</dbReference>
<evidence type="ECO:0000259" key="1">
    <source>
        <dbReference type="Pfam" id="PF01261"/>
    </source>
</evidence>
<dbReference type="PANTHER" id="PTHR12110">
    <property type="entry name" value="HYDROXYPYRUVATE ISOMERASE"/>
    <property type="match status" value="1"/>
</dbReference>
<dbReference type="EMBL" id="CP027059">
    <property type="protein sequence ID" value="UQZ81104.1"/>
    <property type="molecule type" value="Genomic_DNA"/>
</dbReference>
<sequence length="293" mass="33484">MTKRRIRIGHTAITWDNHEVDQAIEAIGSCGYWGTETFGWVLDDWEKSGRDLPERFQRSGLQLTSLYCHLDLVDPGKREEGIRQVMDWVRLYKQFNGPVVVIGGMMIQRSGFDITEYDSHITTTLNELARRICDQGLLCCFHPHTGTPVETEEEIRRVMDGVDADAVTFAPDLGQIAKGGSDPFELVKEYYELIRMVHIKDYIGGPVERDAEGREIDKTGFLGYTPLGMGTVNIQGILDYLEERDYSHYALVELDGNQWSPTRKGRPMMPPLEAIQASKRYLEQLGYRNFRTV</sequence>
<reference evidence="2" key="1">
    <citation type="submission" date="2018-02" db="EMBL/GenBank/DDBJ databases">
        <authorList>
            <person name="Kim S.-K."/>
            <person name="Jung H.-I."/>
            <person name="Lee S.-W."/>
        </authorList>
    </citation>
    <scope>NUCLEOTIDE SEQUENCE</scope>
    <source>
        <strain evidence="2">SK3146</strain>
    </source>
</reference>
<accession>A0ABY4RHJ7</accession>
<evidence type="ECO:0000313" key="2">
    <source>
        <dbReference type="EMBL" id="UQZ81104.1"/>
    </source>
</evidence>
<dbReference type="Proteomes" id="UP001057134">
    <property type="component" value="Chromosome"/>
</dbReference>
<reference evidence="2" key="2">
    <citation type="journal article" date="2021" name="J Anim Sci Technol">
        <title>Complete genome sequence of Paenibacillus konkukensis sp. nov. SK3146 as a potential probiotic strain.</title>
        <authorList>
            <person name="Jung H.I."/>
            <person name="Park S."/>
            <person name="Niu K.M."/>
            <person name="Lee S.W."/>
            <person name="Kothari D."/>
            <person name="Yi K.J."/>
            <person name="Kim S.K."/>
        </authorList>
    </citation>
    <scope>NUCLEOTIDE SEQUENCE</scope>
    <source>
        <strain evidence="2">SK3146</strain>
    </source>
</reference>
<dbReference type="InterPro" id="IPR036237">
    <property type="entry name" value="Xyl_isomerase-like_sf"/>
</dbReference>
<evidence type="ECO:0000313" key="3">
    <source>
        <dbReference type="Proteomes" id="UP001057134"/>
    </source>
</evidence>
<name>A0ABY4RHJ7_9BACL</name>